<evidence type="ECO:0000313" key="9">
    <source>
        <dbReference type="EMBL" id="QNJ91183.1"/>
    </source>
</evidence>
<feature type="domain" description="Tyr recombinase" evidence="7">
    <location>
        <begin position="229"/>
        <end position="437"/>
    </location>
</feature>
<evidence type="ECO:0000256" key="6">
    <source>
        <dbReference type="SAM" id="MobiDB-lite"/>
    </source>
</evidence>
<dbReference type="PROSITE" id="PS51898">
    <property type="entry name" value="TYR_RECOMBINASE"/>
    <property type="match status" value="1"/>
</dbReference>
<reference evidence="9 10" key="1">
    <citation type="submission" date="2020-07" db="EMBL/GenBank/DDBJ databases">
        <title>Draft genome sequence of four isobutane-metabolizing strains capable of cometabolically degrading diverse ether contaminants.</title>
        <authorList>
            <person name="Chen W."/>
            <person name="Faulkner N."/>
            <person name="Smith C."/>
            <person name="Hyman M."/>
        </authorList>
    </citation>
    <scope>NUCLEOTIDE SEQUENCE [LARGE SCALE GENOMIC DNA]</scope>
    <source>
        <strain evidence="9 10">2A</strain>
    </source>
</reference>
<evidence type="ECO:0000256" key="1">
    <source>
        <dbReference type="ARBA" id="ARBA00008857"/>
    </source>
</evidence>
<dbReference type="InterPro" id="IPR002104">
    <property type="entry name" value="Integrase_catalytic"/>
</dbReference>
<evidence type="ECO:0000313" key="10">
    <source>
        <dbReference type="Proteomes" id="UP000515498"/>
    </source>
</evidence>
<dbReference type="Proteomes" id="UP000515498">
    <property type="component" value="Chromosome"/>
</dbReference>
<protein>
    <submittedName>
        <fullName evidence="9">Site-specific integrase</fullName>
    </submittedName>
</protein>
<dbReference type="Gene3D" id="1.10.150.130">
    <property type="match status" value="1"/>
</dbReference>
<dbReference type="InterPro" id="IPR050090">
    <property type="entry name" value="Tyrosine_recombinase_XerCD"/>
</dbReference>
<keyword evidence="3 5" id="KW-0238">DNA-binding</keyword>
<dbReference type="AlphaFoldDB" id="A0A7G8PA17"/>
<dbReference type="GO" id="GO:0006310">
    <property type="term" value="P:DNA recombination"/>
    <property type="evidence" value="ECO:0007669"/>
    <property type="project" value="UniProtKB-KW"/>
</dbReference>
<sequence>MATRRGARAGVEDRWHRPARKDEQVTYPADASPGEPTWCMDAKHGTPGTQVCTGRHGQGQRWQARWVGEGQERSKSFTKKVDAERHLRGVVADLETGKYADPQRSAVAFGTVAEAWLKTKQAANRAPKTVAGYRGLLDVVILPKWEDERLRDITHQRLQEWVTFLSTDPTARTHVKRDQDGDVVATGLSPARVIQIHQVVSQVLGFALRSKYVATNAADHIELPSKPQSKGLALTHEQVHRLAEATANAEKAIRYRSDTKPAQTTPEALSTMVRFLAYSGLRYGECIALRVSDIDTDKRRVTVGKSATQVRGQGLVEGDTKTHQTRTVPILTTSLVEELTKLVDGRDPAQYVFPGPDGNAMTIGWFNARFSKAVEALGVPGVTPHTLRHTAGSLALQLGASVATVQKLLGHRNATTTMNVYSHMLPDDFENLSLAMDSAARKATNATPLDDE</sequence>
<name>A0A7G8PA17_9MYCO</name>
<dbReference type="PROSITE" id="PS51900">
    <property type="entry name" value="CB"/>
    <property type="match status" value="1"/>
</dbReference>
<evidence type="ECO:0000256" key="2">
    <source>
        <dbReference type="ARBA" id="ARBA00022908"/>
    </source>
</evidence>
<feature type="domain" description="Core-binding (CB)" evidence="8">
    <location>
        <begin position="107"/>
        <end position="208"/>
    </location>
</feature>
<comment type="similarity">
    <text evidence="1">Belongs to the 'phage' integrase family.</text>
</comment>
<evidence type="ECO:0000256" key="4">
    <source>
        <dbReference type="ARBA" id="ARBA00023172"/>
    </source>
</evidence>
<accession>A0A7G8PA17</accession>
<evidence type="ECO:0000259" key="7">
    <source>
        <dbReference type="PROSITE" id="PS51898"/>
    </source>
</evidence>
<dbReference type="GO" id="GO:0003677">
    <property type="term" value="F:DNA binding"/>
    <property type="evidence" value="ECO:0007669"/>
    <property type="project" value="UniProtKB-UniRule"/>
</dbReference>
<evidence type="ECO:0000259" key="8">
    <source>
        <dbReference type="PROSITE" id="PS51900"/>
    </source>
</evidence>
<keyword evidence="4" id="KW-0233">DNA recombination</keyword>
<keyword evidence="2" id="KW-0229">DNA integration</keyword>
<dbReference type="Gene3D" id="1.10.443.10">
    <property type="entry name" value="Intergrase catalytic core"/>
    <property type="match status" value="1"/>
</dbReference>
<dbReference type="PANTHER" id="PTHR30349">
    <property type="entry name" value="PHAGE INTEGRASE-RELATED"/>
    <property type="match status" value="1"/>
</dbReference>
<feature type="compositionally biased region" description="Basic and acidic residues" evidence="6">
    <location>
        <begin position="10"/>
        <end position="24"/>
    </location>
</feature>
<dbReference type="Pfam" id="PF00589">
    <property type="entry name" value="Phage_integrase"/>
    <property type="match status" value="1"/>
</dbReference>
<dbReference type="InterPro" id="IPR011010">
    <property type="entry name" value="DNA_brk_join_enz"/>
</dbReference>
<gene>
    <name evidence="9" type="ORF">HZU40_23610</name>
</gene>
<dbReference type="InterPro" id="IPR013762">
    <property type="entry name" value="Integrase-like_cat_sf"/>
</dbReference>
<dbReference type="Pfam" id="PF14659">
    <property type="entry name" value="Phage_int_SAM_3"/>
    <property type="match status" value="1"/>
</dbReference>
<dbReference type="InterPro" id="IPR004107">
    <property type="entry name" value="Integrase_SAM-like_N"/>
</dbReference>
<dbReference type="PANTHER" id="PTHR30349:SF64">
    <property type="entry name" value="PROPHAGE INTEGRASE INTD-RELATED"/>
    <property type="match status" value="1"/>
</dbReference>
<evidence type="ECO:0000256" key="3">
    <source>
        <dbReference type="ARBA" id="ARBA00023125"/>
    </source>
</evidence>
<dbReference type="InterPro" id="IPR010998">
    <property type="entry name" value="Integrase_recombinase_N"/>
</dbReference>
<dbReference type="EMBL" id="CP059894">
    <property type="protein sequence ID" value="QNJ91183.1"/>
    <property type="molecule type" value="Genomic_DNA"/>
</dbReference>
<dbReference type="InterPro" id="IPR044068">
    <property type="entry name" value="CB"/>
</dbReference>
<feature type="region of interest" description="Disordered" evidence="6">
    <location>
        <begin position="1"/>
        <end position="38"/>
    </location>
</feature>
<dbReference type="SUPFAM" id="SSF56349">
    <property type="entry name" value="DNA breaking-rejoining enzymes"/>
    <property type="match status" value="1"/>
</dbReference>
<proteinExistence type="inferred from homology"/>
<dbReference type="CDD" id="cd01189">
    <property type="entry name" value="INT_ICEBs1_C_like"/>
    <property type="match status" value="1"/>
</dbReference>
<evidence type="ECO:0000256" key="5">
    <source>
        <dbReference type="PROSITE-ProRule" id="PRU01248"/>
    </source>
</evidence>
<dbReference type="KEGG" id="mflu:HZU40_23610"/>
<dbReference type="GO" id="GO:0015074">
    <property type="term" value="P:DNA integration"/>
    <property type="evidence" value="ECO:0007669"/>
    <property type="project" value="UniProtKB-KW"/>
</dbReference>
<organism evidence="9 10">
    <name type="scientific">Mycolicibacterium fluoranthenivorans</name>
    <dbReference type="NCBI Taxonomy" id="258505"/>
    <lineage>
        <taxon>Bacteria</taxon>
        <taxon>Bacillati</taxon>
        <taxon>Actinomycetota</taxon>
        <taxon>Actinomycetes</taxon>
        <taxon>Mycobacteriales</taxon>
        <taxon>Mycobacteriaceae</taxon>
        <taxon>Mycolicibacterium</taxon>
    </lineage>
</organism>